<keyword evidence="14" id="KW-1185">Reference proteome</keyword>
<dbReference type="GO" id="GO:0005975">
    <property type="term" value="P:carbohydrate metabolic process"/>
    <property type="evidence" value="ECO:0007669"/>
    <property type="project" value="UniProtKB-UniRule"/>
</dbReference>
<dbReference type="Pfam" id="PF01380">
    <property type="entry name" value="SIS"/>
    <property type="match status" value="2"/>
</dbReference>
<dbReference type="InterPro" id="IPR005855">
    <property type="entry name" value="GFAT"/>
</dbReference>
<evidence type="ECO:0000256" key="8">
    <source>
        <dbReference type="ARBA" id="ARBA00055466"/>
    </source>
</evidence>
<dbReference type="Proteomes" id="UP001596333">
    <property type="component" value="Unassembled WGS sequence"/>
</dbReference>
<evidence type="ECO:0000259" key="11">
    <source>
        <dbReference type="PROSITE" id="PS51278"/>
    </source>
</evidence>
<comment type="catalytic activity">
    <reaction evidence="1 9">
        <text>D-fructose 6-phosphate + L-glutamine = D-glucosamine 6-phosphate + L-glutamate</text>
        <dbReference type="Rhea" id="RHEA:13237"/>
        <dbReference type="ChEBI" id="CHEBI:29985"/>
        <dbReference type="ChEBI" id="CHEBI:58359"/>
        <dbReference type="ChEBI" id="CHEBI:58725"/>
        <dbReference type="ChEBI" id="CHEBI:61527"/>
        <dbReference type="EC" id="2.6.1.16"/>
    </reaction>
</comment>
<feature type="domain" description="SIS" evidence="12">
    <location>
        <begin position="282"/>
        <end position="421"/>
    </location>
</feature>
<dbReference type="PANTHER" id="PTHR10937:SF0">
    <property type="entry name" value="GLUTAMINE--FRUCTOSE-6-PHOSPHATE TRANSAMINASE (ISOMERIZING)"/>
    <property type="match status" value="1"/>
</dbReference>
<keyword evidence="9" id="KW-0963">Cytoplasm</keyword>
<evidence type="ECO:0000256" key="6">
    <source>
        <dbReference type="ARBA" id="ARBA00022737"/>
    </source>
</evidence>
<evidence type="ECO:0000256" key="3">
    <source>
        <dbReference type="ARBA" id="ARBA00016090"/>
    </source>
</evidence>
<dbReference type="CDD" id="cd05009">
    <property type="entry name" value="SIS_GlmS_GlmD_2"/>
    <property type="match status" value="1"/>
</dbReference>
<dbReference type="NCBIfam" id="NF001484">
    <property type="entry name" value="PRK00331.1"/>
    <property type="match status" value="1"/>
</dbReference>
<feature type="region of interest" description="Disordered" evidence="10">
    <location>
        <begin position="436"/>
        <end position="460"/>
    </location>
</feature>
<evidence type="ECO:0000256" key="5">
    <source>
        <dbReference type="ARBA" id="ARBA00022679"/>
    </source>
</evidence>
<evidence type="ECO:0000259" key="12">
    <source>
        <dbReference type="PROSITE" id="PS51464"/>
    </source>
</evidence>
<dbReference type="SUPFAM" id="SSF53697">
    <property type="entry name" value="SIS domain"/>
    <property type="match status" value="1"/>
</dbReference>
<keyword evidence="6" id="KW-0677">Repeat</keyword>
<evidence type="ECO:0000256" key="9">
    <source>
        <dbReference type="HAMAP-Rule" id="MF_00164"/>
    </source>
</evidence>
<dbReference type="CDD" id="cd00714">
    <property type="entry name" value="GFAT"/>
    <property type="match status" value="1"/>
</dbReference>
<sequence length="648" mass="68756">MCGIIARVGEDDALGEILAGLRTLEYRGYDSAGVAVRSDDGLGVCKREGETDALDAALVGRDLSGSVGIGHTRWSTHGPPSDANAHPHTDADERVAVVHNGIIRNYESLRRELREEGYRFTSETDTEVVPHLVARELDAGTDAETAFRSAVDQLEGSYALAMVVADEDAVYATRHGSPLVLGIGDDARYLASDVPAFVEFTDRVVYLEDDDVVILDDDGHRIATIDGGPVERETETVGWTAGDARKGVYSHFMRKEIDEQPTSLRQTIEGRIGDEAALDAFPPGALADVETVVFVACGTSYHAAMYGSVLLRRRGIFATAMRANEFAHDPTPLSDRTLVVAVTQSGETADTLASLRVANASPARTLAVTNVIGSSAAREADDAVFIRAGPEIGVAATKTFSSQVATLSLFANRLECDGAGIGTALGREEIGDRDTAVGLDASADRDTAANSDRSADSDAAEGTIAARRATDGGTVSDAMRALPDDVATVVADDGAARLAERYTDADSYFFIGRGVGYPVALEGALKFKEITYEHAEGFAAGELKHGPLALVTPSTVVVAVFTGRDDERTLHNVREAQSRGAPIVGVGPESATEVRDAVDQYLSFPDTDPELAGILANVHLQLLAYHAAEIRDRAIDKPRNLAKSVTVE</sequence>
<feature type="initiator methionine" description="Removed" evidence="9">
    <location>
        <position position="1"/>
    </location>
</feature>
<dbReference type="InterPro" id="IPR035490">
    <property type="entry name" value="GlmS/FrlB_SIS"/>
</dbReference>
<dbReference type="HAMAP" id="MF_00164">
    <property type="entry name" value="GlmS"/>
    <property type="match status" value="1"/>
</dbReference>
<keyword evidence="7" id="KW-0315">Glutamine amidotransferase</keyword>
<dbReference type="PROSITE" id="PS51278">
    <property type="entry name" value="GATASE_TYPE_2"/>
    <property type="match status" value="1"/>
</dbReference>
<feature type="domain" description="SIS" evidence="12">
    <location>
        <begin position="498"/>
        <end position="638"/>
    </location>
</feature>
<reference evidence="13 14" key="1">
    <citation type="journal article" date="2019" name="Int. J. Syst. Evol. Microbiol.">
        <title>The Global Catalogue of Microorganisms (GCM) 10K type strain sequencing project: providing services to taxonomists for standard genome sequencing and annotation.</title>
        <authorList>
            <consortium name="The Broad Institute Genomics Platform"/>
            <consortium name="The Broad Institute Genome Sequencing Center for Infectious Disease"/>
            <person name="Wu L."/>
            <person name="Ma J."/>
        </authorList>
    </citation>
    <scope>NUCLEOTIDE SEQUENCE [LARGE SCALE GENOMIC DNA]</scope>
    <source>
        <strain evidence="13 14">Y73</strain>
    </source>
</reference>
<organism evidence="13 14">
    <name type="scientific">Halorubrum trueperi</name>
    <dbReference type="NCBI Taxonomy" id="2004704"/>
    <lineage>
        <taxon>Archaea</taxon>
        <taxon>Methanobacteriati</taxon>
        <taxon>Methanobacteriota</taxon>
        <taxon>Stenosarchaea group</taxon>
        <taxon>Halobacteria</taxon>
        <taxon>Halobacteriales</taxon>
        <taxon>Haloferacaceae</taxon>
        <taxon>Halorubrum</taxon>
    </lineage>
</organism>
<comment type="caution">
    <text evidence="13">The sequence shown here is derived from an EMBL/GenBank/DDBJ whole genome shotgun (WGS) entry which is preliminary data.</text>
</comment>
<dbReference type="EMBL" id="JBHSXI010000011">
    <property type="protein sequence ID" value="MFC6889437.1"/>
    <property type="molecule type" value="Genomic_DNA"/>
</dbReference>
<evidence type="ECO:0000256" key="2">
    <source>
        <dbReference type="ARBA" id="ARBA00012916"/>
    </source>
</evidence>
<feature type="active site" description="Nucleophile; for GATase activity" evidence="9">
    <location>
        <position position="2"/>
    </location>
</feature>
<comment type="function">
    <text evidence="8 9">Catalyzes the first step in hexosamine metabolism, converting fructose-6P into glucosamine-6P using glutamine as a nitrogen source.</text>
</comment>
<evidence type="ECO:0000256" key="4">
    <source>
        <dbReference type="ARBA" id="ARBA00022576"/>
    </source>
</evidence>
<comment type="subcellular location">
    <subcellularLocation>
        <location evidence="9">Cytoplasm</location>
    </subcellularLocation>
</comment>
<dbReference type="AlphaFoldDB" id="A0ABD5UQ50"/>
<dbReference type="InterPro" id="IPR047084">
    <property type="entry name" value="GFAT_N"/>
</dbReference>
<dbReference type="Gene3D" id="3.60.20.10">
    <property type="entry name" value="Glutamine Phosphoribosylpyrophosphate, subunit 1, domain 1"/>
    <property type="match status" value="1"/>
</dbReference>
<dbReference type="SUPFAM" id="SSF56235">
    <property type="entry name" value="N-terminal nucleophile aminohydrolases (Ntn hydrolases)"/>
    <property type="match status" value="1"/>
</dbReference>
<keyword evidence="4 9" id="KW-0032">Aminotransferase</keyword>
<dbReference type="EC" id="2.6.1.16" evidence="2 9"/>
<feature type="domain" description="Glutamine amidotransferase type-2" evidence="11">
    <location>
        <begin position="2"/>
        <end position="218"/>
    </location>
</feature>
<dbReference type="InterPro" id="IPR001347">
    <property type="entry name" value="SIS_dom"/>
</dbReference>
<dbReference type="RefSeq" id="WP_379768242.1">
    <property type="nucleotide sequence ID" value="NZ_JBHSXI010000011.1"/>
</dbReference>
<dbReference type="PANTHER" id="PTHR10937">
    <property type="entry name" value="GLUCOSAMINE--FRUCTOSE-6-PHOSPHATE AMINOTRANSFERASE, ISOMERIZING"/>
    <property type="match status" value="1"/>
</dbReference>
<dbReference type="InterPro" id="IPR046348">
    <property type="entry name" value="SIS_dom_sf"/>
</dbReference>
<dbReference type="Pfam" id="PF13522">
    <property type="entry name" value="GATase_6"/>
    <property type="match status" value="1"/>
</dbReference>
<dbReference type="FunFam" id="3.60.20.10:FF:000006">
    <property type="entry name" value="Glutamine--fructose-6-phosphate aminotransferase [isomerizing]"/>
    <property type="match status" value="1"/>
</dbReference>
<dbReference type="GO" id="GO:0004360">
    <property type="term" value="F:glutamine-fructose-6-phosphate transaminase (isomerizing) activity"/>
    <property type="evidence" value="ECO:0007669"/>
    <property type="project" value="UniProtKB-UniRule"/>
</dbReference>
<protein>
    <recommendedName>
        <fullName evidence="3 9">Glutamine--fructose-6-phosphate aminotransferase [isomerizing]</fullName>
        <ecNumber evidence="2 9">2.6.1.16</ecNumber>
    </recommendedName>
    <alternativeName>
        <fullName evidence="9">D-fructose-6-phosphate amidotransferase</fullName>
    </alternativeName>
    <alternativeName>
        <fullName evidence="9">GFAT</fullName>
    </alternativeName>
    <alternativeName>
        <fullName evidence="9">Glucosamine-6-phosphate synthase</fullName>
    </alternativeName>
    <alternativeName>
        <fullName evidence="9">Hexosephosphate aminotransferase</fullName>
    </alternativeName>
    <alternativeName>
        <fullName evidence="9">L-glutamine--D-fructose-6-phosphate amidotransferase</fullName>
    </alternativeName>
</protein>
<dbReference type="GO" id="GO:0005737">
    <property type="term" value="C:cytoplasm"/>
    <property type="evidence" value="ECO:0007669"/>
    <property type="project" value="UniProtKB-SubCell"/>
</dbReference>
<dbReference type="NCBIfam" id="TIGR01135">
    <property type="entry name" value="glmS"/>
    <property type="match status" value="1"/>
</dbReference>
<dbReference type="InterPro" id="IPR035466">
    <property type="entry name" value="GlmS/AgaS_SIS"/>
</dbReference>
<feature type="active site" description="For Fru-6P isomerization activity" evidence="9">
    <location>
        <position position="643"/>
    </location>
</feature>
<proteinExistence type="inferred from homology"/>
<accession>A0ABD5UQ50</accession>
<evidence type="ECO:0000256" key="1">
    <source>
        <dbReference type="ARBA" id="ARBA00001031"/>
    </source>
</evidence>
<dbReference type="CDD" id="cd05008">
    <property type="entry name" value="SIS_GlmS_GlmD_1"/>
    <property type="match status" value="1"/>
</dbReference>
<evidence type="ECO:0000256" key="7">
    <source>
        <dbReference type="ARBA" id="ARBA00022962"/>
    </source>
</evidence>
<name>A0ABD5UQ50_9EURY</name>
<evidence type="ECO:0000256" key="10">
    <source>
        <dbReference type="SAM" id="MobiDB-lite"/>
    </source>
</evidence>
<dbReference type="InterPro" id="IPR029055">
    <property type="entry name" value="Ntn_hydrolases_N"/>
</dbReference>
<dbReference type="InterPro" id="IPR017932">
    <property type="entry name" value="GATase_2_dom"/>
</dbReference>
<dbReference type="Gene3D" id="3.40.50.10490">
    <property type="entry name" value="Glucose-6-phosphate isomerase like protein, domain 1"/>
    <property type="match status" value="3"/>
</dbReference>
<gene>
    <name evidence="9 13" type="primary">glmS</name>
    <name evidence="13" type="ORF">ACFQEY_10480</name>
</gene>
<keyword evidence="5 9" id="KW-0808">Transferase</keyword>
<evidence type="ECO:0000313" key="14">
    <source>
        <dbReference type="Proteomes" id="UP001596333"/>
    </source>
</evidence>
<dbReference type="PROSITE" id="PS51464">
    <property type="entry name" value="SIS"/>
    <property type="match status" value="2"/>
</dbReference>
<evidence type="ECO:0000313" key="13">
    <source>
        <dbReference type="EMBL" id="MFC6889437.1"/>
    </source>
</evidence>
<comment type="subunit">
    <text evidence="9">Homodimer.</text>
</comment>